<gene>
    <name evidence="8" type="ORF">RND81_13G181400</name>
</gene>
<dbReference type="FunFam" id="3.40.309.10:FF:000003">
    <property type="entry name" value="Aldehyde dehydrogenase"/>
    <property type="match status" value="1"/>
</dbReference>
<dbReference type="Gene3D" id="3.40.605.10">
    <property type="entry name" value="Aldehyde Dehydrogenase, Chain A, domain 1"/>
    <property type="match status" value="1"/>
</dbReference>
<keyword evidence="3" id="KW-0520">NAD</keyword>
<evidence type="ECO:0000256" key="4">
    <source>
        <dbReference type="ARBA" id="ARBA00049194"/>
    </source>
</evidence>
<evidence type="ECO:0000256" key="5">
    <source>
        <dbReference type="PIRNR" id="PIRNR036492"/>
    </source>
</evidence>
<dbReference type="InterPro" id="IPR016163">
    <property type="entry name" value="Ald_DH_C"/>
</dbReference>
<comment type="similarity">
    <text evidence="1 5">Belongs to the aldehyde dehydrogenase family.</text>
</comment>
<accession>A0AAW1GZG2</accession>
<evidence type="ECO:0000256" key="3">
    <source>
        <dbReference type="ARBA" id="ARBA00023027"/>
    </source>
</evidence>
<dbReference type="InterPro" id="IPR016162">
    <property type="entry name" value="Ald_DH_N"/>
</dbReference>
<protein>
    <recommendedName>
        <fullName evidence="5">Aldehyde dehydrogenase</fullName>
    </recommendedName>
</protein>
<keyword evidence="2 5" id="KW-0560">Oxidoreductase</keyword>
<sequence>MEIIEMKKDDEKKMIEELRDTFKKGRTKSYAWRKTQLEGLLKMVVEQEVKCFEALHDDVGKSKVEAFKDEIGPVKKSIEYALSCLKEWMSPKKAGIRLLFFPAKGEVIPEPYGLVLIMTSWNYPLDLALEPLVGAIAAGNVVVIKPSESAPSTSSFLAKTIPLYLDNTAIKVIEGGADTSQQLLQHKWDKIFYTGSAGVGRIIMTEAAKHLTPVTLELGGKCPMIFDYPSVSSNLKVAMRRLVSAKWGACGGQACIAIDYLLVEEKFASSLIDLLNTIVKRFYGENIETLGGMSRVVNKRHFDRLRGFLKDPLVAASIVHGGSVDELKLLMEPTILLDPPLDSEVMNEEIFGPILPIITVKNIEDSIDFINSRPKPLALYAFTNNEALKKRIVSETSSGSVTFNDVLVHYVCDELPFGGVGASGMGKYHGKYTFETFSHDKAVLHRGFFPDLSARYPPWNAFKLEFVRVGYALDYINLLLLLLGLRRYPTDY</sequence>
<dbReference type="FunFam" id="3.40.605.10:FF:000004">
    <property type="entry name" value="Aldehyde dehydrogenase"/>
    <property type="match status" value="1"/>
</dbReference>
<dbReference type="PANTHER" id="PTHR43570:SF17">
    <property type="entry name" value="ALDEHYDE DEHYDROGENASE FAMILY 3 MEMBER F1"/>
    <property type="match status" value="1"/>
</dbReference>
<feature type="active site" evidence="6">
    <location>
        <position position="217"/>
    </location>
</feature>
<dbReference type="AlphaFoldDB" id="A0AAW1GZG2"/>
<evidence type="ECO:0000259" key="7">
    <source>
        <dbReference type="Pfam" id="PF00171"/>
    </source>
</evidence>
<feature type="domain" description="Aldehyde dehydrogenase" evidence="7">
    <location>
        <begin position="5"/>
        <end position="443"/>
    </location>
</feature>
<dbReference type="GO" id="GO:0004029">
    <property type="term" value="F:aldehyde dehydrogenase (NAD+) activity"/>
    <property type="evidence" value="ECO:0007669"/>
    <property type="project" value="UniProtKB-EC"/>
</dbReference>
<dbReference type="Gene3D" id="3.40.309.10">
    <property type="entry name" value="Aldehyde Dehydrogenase, Chain A, domain 2"/>
    <property type="match status" value="1"/>
</dbReference>
<comment type="catalytic activity">
    <reaction evidence="4">
        <text>an aldehyde + NAD(+) + H2O = a carboxylate + NADH + 2 H(+)</text>
        <dbReference type="Rhea" id="RHEA:16185"/>
        <dbReference type="ChEBI" id="CHEBI:15377"/>
        <dbReference type="ChEBI" id="CHEBI:15378"/>
        <dbReference type="ChEBI" id="CHEBI:17478"/>
        <dbReference type="ChEBI" id="CHEBI:29067"/>
        <dbReference type="ChEBI" id="CHEBI:57540"/>
        <dbReference type="ChEBI" id="CHEBI:57945"/>
        <dbReference type="EC" id="1.2.1.3"/>
    </reaction>
</comment>
<organism evidence="8 9">
    <name type="scientific">Saponaria officinalis</name>
    <name type="common">Common soapwort</name>
    <name type="synonym">Lychnis saponaria</name>
    <dbReference type="NCBI Taxonomy" id="3572"/>
    <lineage>
        <taxon>Eukaryota</taxon>
        <taxon>Viridiplantae</taxon>
        <taxon>Streptophyta</taxon>
        <taxon>Embryophyta</taxon>
        <taxon>Tracheophyta</taxon>
        <taxon>Spermatophyta</taxon>
        <taxon>Magnoliopsida</taxon>
        <taxon>eudicotyledons</taxon>
        <taxon>Gunneridae</taxon>
        <taxon>Pentapetalae</taxon>
        <taxon>Caryophyllales</taxon>
        <taxon>Caryophyllaceae</taxon>
        <taxon>Caryophylleae</taxon>
        <taxon>Saponaria</taxon>
    </lineage>
</organism>
<name>A0AAW1GZG2_SAPOF</name>
<evidence type="ECO:0000313" key="8">
    <source>
        <dbReference type="EMBL" id="KAK9670151.1"/>
    </source>
</evidence>
<dbReference type="EMBL" id="JBDFQZ010000013">
    <property type="protein sequence ID" value="KAK9670151.1"/>
    <property type="molecule type" value="Genomic_DNA"/>
</dbReference>
<dbReference type="InterPro" id="IPR016161">
    <property type="entry name" value="Ald_DH/histidinol_DH"/>
</dbReference>
<dbReference type="GO" id="GO:0006081">
    <property type="term" value="P:aldehyde metabolic process"/>
    <property type="evidence" value="ECO:0007669"/>
    <property type="project" value="InterPro"/>
</dbReference>
<evidence type="ECO:0000256" key="6">
    <source>
        <dbReference type="PIRSR" id="PIRSR036492-1"/>
    </source>
</evidence>
<dbReference type="GO" id="GO:0005737">
    <property type="term" value="C:cytoplasm"/>
    <property type="evidence" value="ECO:0007669"/>
    <property type="project" value="TreeGrafter"/>
</dbReference>
<reference evidence="8" key="1">
    <citation type="submission" date="2024-03" db="EMBL/GenBank/DDBJ databases">
        <title>WGS assembly of Saponaria officinalis var. Norfolk2.</title>
        <authorList>
            <person name="Jenkins J."/>
            <person name="Shu S."/>
            <person name="Grimwood J."/>
            <person name="Barry K."/>
            <person name="Goodstein D."/>
            <person name="Schmutz J."/>
            <person name="Leebens-Mack J."/>
            <person name="Osbourn A."/>
        </authorList>
    </citation>
    <scope>NUCLEOTIDE SEQUENCE [LARGE SCALE GENOMIC DNA]</scope>
    <source>
        <strain evidence="8">JIC</strain>
    </source>
</reference>
<feature type="active site" evidence="6">
    <location>
        <position position="255"/>
    </location>
</feature>
<evidence type="ECO:0000256" key="1">
    <source>
        <dbReference type="ARBA" id="ARBA00009986"/>
    </source>
</evidence>
<dbReference type="InterPro" id="IPR012394">
    <property type="entry name" value="Aldehyde_DH_NAD(P)"/>
</dbReference>
<comment type="caution">
    <text evidence="8">The sequence shown here is derived from an EMBL/GenBank/DDBJ whole genome shotgun (WGS) entry which is preliminary data.</text>
</comment>
<dbReference type="GO" id="GO:0009737">
    <property type="term" value="P:response to abscisic acid"/>
    <property type="evidence" value="ECO:0007669"/>
    <property type="project" value="UniProtKB-ARBA"/>
</dbReference>
<evidence type="ECO:0000256" key="2">
    <source>
        <dbReference type="ARBA" id="ARBA00023002"/>
    </source>
</evidence>
<dbReference type="SUPFAM" id="SSF53720">
    <property type="entry name" value="ALDH-like"/>
    <property type="match status" value="1"/>
</dbReference>
<dbReference type="PIRSF" id="PIRSF036492">
    <property type="entry name" value="ALDH"/>
    <property type="match status" value="1"/>
</dbReference>
<proteinExistence type="inferred from homology"/>
<dbReference type="Proteomes" id="UP001443914">
    <property type="component" value="Unassembled WGS sequence"/>
</dbReference>
<dbReference type="PANTHER" id="PTHR43570">
    <property type="entry name" value="ALDEHYDE DEHYDROGENASE"/>
    <property type="match status" value="1"/>
</dbReference>
<dbReference type="InterPro" id="IPR015590">
    <property type="entry name" value="Aldehyde_DH_dom"/>
</dbReference>
<dbReference type="Pfam" id="PF00171">
    <property type="entry name" value="Aldedh"/>
    <property type="match status" value="1"/>
</dbReference>
<evidence type="ECO:0000313" key="9">
    <source>
        <dbReference type="Proteomes" id="UP001443914"/>
    </source>
</evidence>
<keyword evidence="9" id="KW-1185">Reference proteome</keyword>